<dbReference type="Pfam" id="PF00041">
    <property type="entry name" value="fn3"/>
    <property type="match status" value="1"/>
</dbReference>
<name>A0AB73RCA4_9BACI</name>
<dbReference type="InterPro" id="IPR003961">
    <property type="entry name" value="FN3_dom"/>
</dbReference>
<dbReference type="Pfam" id="PF11579">
    <property type="entry name" value="DUF3238"/>
    <property type="match status" value="1"/>
</dbReference>
<sequence length="988" mass="112002">MFKKVFSALLLLLLALASFGKISFADEVIPFNKSFFAYNEPSFTSAKGNGGAQYGPQKALTVKEKRSDGWWKIGTWEGDKWINTDGEKKKIEKPYITFAEPKFSSPKGNNGNVIAPQVVTVIDGQEDGWLKIQTNEGDKWIFPDSEAVKVDKNFYAYNEPSFTSKKGQEYAPQKSLVVKEKRTNGWWKIATFEGDKWINLTGEQKKIEKPYITFAEPKFTSPKGNNGNVIAPQVVTVIDGQEDGWLKIQTNEGDKWIFLNSEAVKVDKNFYAYNEPSFTSEKASGGNQYGPQKSLVVKEKRANGWWKVATFEGDKWVALDGELKKFDSPFYVYYEPSFASQKGNMEKPYNPTTIKVVDGNTNGWLKVETWEGDKWMYPGLMESVAVNKNFYVYNEPSFTATKGNNGQQYGPQKALGVIEKRPNGWWKVVTYEGPKWVALNGEERNMTEQFATYNQPSFGSEVANDFTFYEPQKILILDGQSDGWLKIKTWEGEKWINLEGEKMCKRFKSTPKFYAARTVSETENEFSKKTDDIKIENQSNSITLSWNKRDGLNYKIEKLNEEDKWEPVWSGENSHYTVENLDPGISYTFKFISYKGNEEEKNESIITASTLRDNNTQKQYASNVGITRASADNVNGVVYPMQNAFINSVKSGEFNKVSWGNIPNDTGLYEVYKDGNLVGTTTKTEFTDKMSTMYSQPLQRAAGNFSQKVYYDIKTVKQLPQQVIAEREQKLKDVGITLNESQKEEIKCEVKNASTYIEKDYAFSSRTKNVAVSSIQRASGSYSAGYKFRYQTFIPYKSVEAPWQIKAAYKSFHGDGRGFAYDTNKFRTRLDVTVMWQHDQTKWLNIMPTITALPDTGITTGITQLGTKLQGQAPKSDMQMSLHSKSYGNVQFGMRTASANPLVPGAPDIDAYAFVTLNRNGSGATAGYHDQAPSHEFYKILHTPYAPDINPATLHKRSISDSLGFDALWPWKPKVEFVNAFPAEWAWD</sequence>
<protein>
    <recommendedName>
        <fullName evidence="2">Fibronectin type-III domain-containing protein</fullName>
    </recommendedName>
</protein>
<dbReference type="InterPro" id="IPR021631">
    <property type="entry name" value="DUF3238"/>
</dbReference>
<dbReference type="InterPro" id="IPR013783">
    <property type="entry name" value="Ig-like_fold"/>
</dbReference>
<proteinExistence type="predicted"/>
<accession>A0AB73RCA4</accession>
<evidence type="ECO:0000259" key="2">
    <source>
        <dbReference type="PROSITE" id="PS50853"/>
    </source>
</evidence>
<dbReference type="Gene3D" id="2.60.40.10">
    <property type="entry name" value="Immunoglobulins"/>
    <property type="match status" value="1"/>
</dbReference>
<dbReference type="RefSeq" id="WP_098058444.1">
    <property type="nucleotide sequence ID" value="NZ_NUFG01000019.1"/>
</dbReference>
<evidence type="ECO:0000313" key="3">
    <source>
        <dbReference type="EMBL" id="PEK20951.1"/>
    </source>
</evidence>
<dbReference type="CDD" id="cd00063">
    <property type="entry name" value="FN3"/>
    <property type="match status" value="1"/>
</dbReference>
<evidence type="ECO:0000256" key="1">
    <source>
        <dbReference type="SAM" id="SignalP"/>
    </source>
</evidence>
<evidence type="ECO:0000313" key="4">
    <source>
        <dbReference type="Proteomes" id="UP000220435"/>
    </source>
</evidence>
<dbReference type="Proteomes" id="UP000220435">
    <property type="component" value="Unassembled WGS sequence"/>
</dbReference>
<organism evidence="3 4">
    <name type="scientific">Bacillus wiedmannii</name>
    <dbReference type="NCBI Taxonomy" id="1890302"/>
    <lineage>
        <taxon>Bacteria</taxon>
        <taxon>Bacillati</taxon>
        <taxon>Bacillota</taxon>
        <taxon>Bacilli</taxon>
        <taxon>Bacillales</taxon>
        <taxon>Bacillaceae</taxon>
        <taxon>Bacillus</taxon>
        <taxon>Bacillus cereus group</taxon>
    </lineage>
</organism>
<dbReference type="AlphaFoldDB" id="A0AB73RCA4"/>
<feature type="domain" description="Fibronectin type-III" evidence="2">
    <location>
        <begin position="529"/>
        <end position="613"/>
    </location>
</feature>
<dbReference type="EMBL" id="NUFG01000019">
    <property type="protein sequence ID" value="PEK20951.1"/>
    <property type="molecule type" value="Genomic_DNA"/>
</dbReference>
<feature type="chain" id="PRO_5044500201" description="Fibronectin type-III domain-containing protein" evidence="1">
    <location>
        <begin position="26"/>
        <end position="988"/>
    </location>
</feature>
<feature type="signal peptide" evidence="1">
    <location>
        <begin position="1"/>
        <end position="25"/>
    </location>
</feature>
<gene>
    <name evidence="3" type="ORF">CN694_22705</name>
</gene>
<comment type="caution">
    <text evidence="3">The sequence shown here is derived from an EMBL/GenBank/DDBJ whole genome shotgun (WGS) entry which is preliminary data.</text>
</comment>
<dbReference type="InterPro" id="IPR036116">
    <property type="entry name" value="FN3_sf"/>
</dbReference>
<dbReference type="SUPFAM" id="SSF49265">
    <property type="entry name" value="Fibronectin type III"/>
    <property type="match status" value="1"/>
</dbReference>
<reference evidence="3 4" key="1">
    <citation type="submission" date="2017-09" db="EMBL/GenBank/DDBJ databases">
        <title>Large-scale bioinformatics analysis of Bacillus genomes uncovers conserved roles of natural products in bacterial physiology.</title>
        <authorList>
            <consortium name="Agbiome Team Llc"/>
            <person name="Bleich R.M."/>
            <person name="Kirk G.J."/>
            <person name="Santa Maria K.C."/>
            <person name="Allen S.E."/>
            <person name="Farag S."/>
            <person name="Shank E.A."/>
            <person name="Bowers A."/>
        </authorList>
    </citation>
    <scope>NUCLEOTIDE SEQUENCE [LARGE SCALE GENOMIC DNA]</scope>
    <source>
        <strain evidence="3 4">AFS000414</strain>
    </source>
</reference>
<keyword evidence="1" id="KW-0732">Signal</keyword>
<dbReference type="PROSITE" id="PS50853">
    <property type="entry name" value="FN3"/>
    <property type="match status" value="1"/>
</dbReference>